<evidence type="ECO:0000256" key="1">
    <source>
        <dbReference type="SAM" id="MobiDB-lite"/>
    </source>
</evidence>
<feature type="compositionally biased region" description="Basic and acidic residues" evidence="1">
    <location>
        <begin position="57"/>
        <end position="72"/>
    </location>
</feature>
<feature type="transmembrane region" description="Helical" evidence="2">
    <location>
        <begin position="6"/>
        <end position="23"/>
    </location>
</feature>
<organism evidence="3 4">
    <name type="scientific">Luteolibacter luteus</name>
    <dbReference type="NCBI Taxonomy" id="2728835"/>
    <lineage>
        <taxon>Bacteria</taxon>
        <taxon>Pseudomonadati</taxon>
        <taxon>Verrucomicrobiota</taxon>
        <taxon>Verrucomicrobiia</taxon>
        <taxon>Verrucomicrobiales</taxon>
        <taxon>Verrucomicrobiaceae</taxon>
        <taxon>Luteolibacter</taxon>
    </lineage>
</organism>
<keyword evidence="2" id="KW-0812">Transmembrane</keyword>
<dbReference type="Proteomes" id="UP000501812">
    <property type="component" value="Chromosome"/>
</dbReference>
<protein>
    <submittedName>
        <fullName evidence="3">Uncharacterized protein</fullName>
    </submittedName>
</protein>
<gene>
    <name evidence="3" type="ORF">HHL09_24990</name>
</gene>
<name>A0A858RPF6_9BACT</name>
<dbReference type="EMBL" id="CP051774">
    <property type="protein sequence ID" value="QJE98897.1"/>
    <property type="molecule type" value="Genomic_DNA"/>
</dbReference>
<dbReference type="RefSeq" id="WP_169457383.1">
    <property type="nucleotide sequence ID" value="NZ_CP051774.1"/>
</dbReference>
<reference evidence="3 4" key="1">
    <citation type="submission" date="2020-04" db="EMBL/GenBank/DDBJ databases">
        <title>Luteolibacter sp. G-1-1-1 isolated from soil.</title>
        <authorList>
            <person name="Dahal R.H."/>
        </authorList>
    </citation>
    <scope>NUCLEOTIDE SEQUENCE [LARGE SCALE GENOMIC DNA]</scope>
    <source>
        <strain evidence="3 4">G-1-1-1</strain>
    </source>
</reference>
<accession>A0A858RPF6</accession>
<evidence type="ECO:0000256" key="2">
    <source>
        <dbReference type="SAM" id="Phobius"/>
    </source>
</evidence>
<evidence type="ECO:0000313" key="3">
    <source>
        <dbReference type="EMBL" id="QJE98897.1"/>
    </source>
</evidence>
<keyword evidence="2" id="KW-0472">Membrane</keyword>
<keyword evidence="4" id="KW-1185">Reference proteome</keyword>
<keyword evidence="2" id="KW-1133">Transmembrane helix</keyword>
<sequence length="325" mass="35507">MKPSLAILPIGTLFIGIGIGWFARPMTEQEVQPSGTKAEASLSSEKKPAASATPTDRPAKTDRERPASKPDNKMPAAAREMMTKMQEDMTARHRSALEDHVASLRESLQLTPAQEAKLKEGIEKQISQMEGLLDRKAGGAVPDLDLARGMGTTPLDESIAETLTPEQQEAMTVLKEREKTRKIDTQALKGLSRLQGIMDFKEGQRDEVYRVLSESAAEALANPDPQAELVKMLSGGVSGGMAVDMDPYDLGLQKLLTDTMMKSGSSGNKESAADFRKAVDERIEGKVEKLRPVLDEAQLERYRSELKTKGMGVYSTIISGMEEKN</sequence>
<evidence type="ECO:0000313" key="4">
    <source>
        <dbReference type="Proteomes" id="UP000501812"/>
    </source>
</evidence>
<proteinExistence type="predicted"/>
<dbReference type="AlphaFoldDB" id="A0A858RPF6"/>
<feature type="region of interest" description="Disordered" evidence="1">
    <location>
        <begin position="28"/>
        <end position="77"/>
    </location>
</feature>
<dbReference type="KEGG" id="luo:HHL09_24990"/>